<dbReference type="GeneID" id="6750692"/>
<evidence type="ECO:0008006" key="3">
    <source>
        <dbReference type="Google" id="ProtNLM"/>
    </source>
</evidence>
<dbReference type="eggNOG" id="ENOG502SPMX">
    <property type="taxonomic scope" value="Eukaryota"/>
</dbReference>
<dbReference type="EMBL" id="DS985242">
    <property type="protein sequence ID" value="EDV28192.1"/>
    <property type="molecule type" value="Genomic_DNA"/>
</dbReference>
<dbReference type="InParanoid" id="B3RPI3"/>
<gene>
    <name evidence="1" type="ORF">TRIADDRAFT_53553</name>
</gene>
<dbReference type="OrthoDB" id="5948826at2759"/>
<evidence type="ECO:0000313" key="2">
    <source>
        <dbReference type="Proteomes" id="UP000009022"/>
    </source>
</evidence>
<name>B3RPI3_TRIAD</name>
<proteinExistence type="predicted"/>
<dbReference type="HOGENOM" id="CLU_572847_0_0_1"/>
<protein>
    <recommendedName>
        <fullName evidence="3">O-fucosyltransferase family protein</fullName>
    </recommendedName>
</protein>
<reference evidence="1 2" key="1">
    <citation type="journal article" date="2008" name="Nature">
        <title>The Trichoplax genome and the nature of placozoans.</title>
        <authorList>
            <person name="Srivastava M."/>
            <person name="Begovic E."/>
            <person name="Chapman J."/>
            <person name="Putnam N.H."/>
            <person name="Hellsten U."/>
            <person name="Kawashima T."/>
            <person name="Kuo A."/>
            <person name="Mitros T."/>
            <person name="Salamov A."/>
            <person name="Carpenter M.L."/>
            <person name="Signorovitch A.Y."/>
            <person name="Moreno M.A."/>
            <person name="Kamm K."/>
            <person name="Grimwood J."/>
            <person name="Schmutz J."/>
            <person name="Shapiro H."/>
            <person name="Grigoriev I.V."/>
            <person name="Buss L.W."/>
            <person name="Schierwater B."/>
            <person name="Dellaporta S.L."/>
            <person name="Rokhsar D.S."/>
        </authorList>
    </citation>
    <scope>NUCLEOTIDE SEQUENCE [LARGE SCALE GENOMIC DNA]</scope>
    <source>
        <strain evidence="1 2">Grell-BS-1999</strain>
    </source>
</reference>
<keyword evidence="2" id="KW-1185">Reference proteome</keyword>
<organism evidence="1 2">
    <name type="scientific">Trichoplax adhaerens</name>
    <name type="common">Trichoplax reptans</name>
    <dbReference type="NCBI Taxonomy" id="10228"/>
    <lineage>
        <taxon>Eukaryota</taxon>
        <taxon>Metazoa</taxon>
        <taxon>Placozoa</taxon>
        <taxon>Uniplacotomia</taxon>
        <taxon>Trichoplacea</taxon>
        <taxon>Trichoplacidae</taxon>
        <taxon>Trichoplax</taxon>
    </lineage>
</organism>
<dbReference type="RefSeq" id="XP_002110026.1">
    <property type="nucleotide sequence ID" value="XM_002109990.1"/>
</dbReference>
<dbReference type="Gene3D" id="3.40.50.11350">
    <property type="match status" value="1"/>
</dbReference>
<dbReference type="AlphaFoldDB" id="B3RPI3"/>
<evidence type="ECO:0000313" key="1">
    <source>
        <dbReference type="EMBL" id="EDV28192.1"/>
    </source>
</evidence>
<dbReference type="CTD" id="6750692"/>
<dbReference type="Proteomes" id="UP000009022">
    <property type="component" value="Unassembled WGS sequence"/>
</dbReference>
<dbReference type="KEGG" id="tad:TRIADDRAFT_53553"/>
<dbReference type="OMA" id="AIVEMNI"/>
<sequence>MATRMKKVATLLLFIATIATALWVVFIYLNSSIFVDIEPTGLECDNDNVNKMLSCQLQHVIQSTTPKQQQQQHHIAPHSQDCVRLIFSYRYFEQLAMATTNFISLASLATLLDGSAVIPYVHHSRMSGVPQGIGRNRKLHDIRYFNMSLYFDLKGVNQVLQQHRYSPLVSYDYLTSRCNKTLDVLIHFIFQGNTKDAKKWYKINNRIFQQVKDRLAKTKKGWTFCPFIANANIAQQLGDFNIKRYICVDPTKFQSVEKFKRQVLKDTKCIGFVQWKGIGTNRALFNLTRNQRIKPSLFPHNKKLISIAKTYIKRYLSPRYIAVHGRIERLLIGKTSQAGIRYLRSCMQVLNRNLFYLRQQHNIDRSFLSTDLADSGSDTIYNKYYEQERKLEKKKELYHMAIAELSQPHVFNASLVDKNDHAILRDNGATAIVEMQILSHADILITIGGGNFQQWIVDLYMKKHPHNPKIIPICQNL</sequence>
<dbReference type="PhylomeDB" id="B3RPI3"/>
<accession>B3RPI3</accession>